<sequence length="335" mass="37925">MGLAAPKKKLKLSHDPNNTRWINNTDSFGHKILTSQGWKQGEYLGARNAPHAEFHSAANSSHIRVTIKDDNLGLGAKVGTGVGHGECTGLDAFKNLLSRLNGKDKDEIDNEQRSRDNIRKAIYMEKKWGSLRFVSAGFLVGDKIEDSINTESKPSLQPSERDKKESLRTEENGSGLDENMTQIDLSRKREKKTKRNNTQDIRVNDPMTEVKNSRKKRKLLEVSRDSTTIDTQQDSQIPQNFDINLENDELSVKKKALKKAKKAEEKSRKKVEKKNRKELRNSNKFNPGKSNCTYPELSVPSSMRGRHAIRSKNIAQKRMASIDVASLNQIFMIKP</sequence>
<comment type="similarity">
    <text evidence="5">Belongs to the PINX1 family.</text>
</comment>
<feature type="compositionally biased region" description="Polar residues" evidence="8">
    <location>
        <begin position="225"/>
        <end position="235"/>
    </location>
</feature>
<feature type="non-terminal residue" evidence="10">
    <location>
        <position position="335"/>
    </location>
</feature>
<dbReference type="InterPro" id="IPR000467">
    <property type="entry name" value="G_patch_dom"/>
</dbReference>
<evidence type="ECO:0000313" key="10">
    <source>
        <dbReference type="EMBL" id="SUZ07848.1"/>
    </source>
</evidence>
<feature type="region of interest" description="Disordered" evidence="8">
    <location>
        <begin position="149"/>
        <end position="235"/>
    </location>
</feature>
<keyword evidence="4" id="KW-0539">Nucleus</keyword>
<evidence type="ECO:0000256" key="7">
    <source>
        <dbReference type="ARBA" id="ARBA00043878"/>
    </source>
</evidence>
<dbReference type="GO" id="GO:0005730">
    <property type="term" value="C:nucleolus"/>
    <property type="evidence" value="ECO:0007669"/>
    <property type="project" value="UniProtKB-SubCell"/>
</dbReference>
<feature type="region of interest" description="Disordered" evidence="8">
    <location>
        <begin position="259"/>
        <end position="297"/>
    </location>
</feature>
<dbReference type="Pfam" id="PF01585">
    <property type="entry name" value="G-patch"/>
    <property type="match status" value="1"/>
</dbReference>
<dbReference type="OrthoDB" id="29523at2759"/>
<feature type="compositionally biased region" description="Basic residues" evidence="8">
    <location>
        <begin position="268"/>
        <end position="277"/>
    </location>
</feature>
<dbReference type="GO" id="GO:0006364">
    <property type="term" value="P:rRNA processing"/>
    <property type="evidence" value="ECO:0007669"/>
    <property type="project" value="UniProtKB-KW"/>
</dbReference>
<gene>
    <name evidence="10" type="ORF">BGT96224V2_LOCUS1022</name>
</gene>
<keyword evidence="2" id="KW-0690">Ribosome biogenesis</keyword>
<comment type="function">
    <text evidence="7">Involved in rRNA-processing at A0, A1 and A2 sites and negatively regulates telomerase.</text>
</comment>
<accession>A0A381L1Q6</accession>
<protein>
    <recommendedName>
        <fullName evidence="6">PinX1-related protein 1</fullName>
    </recommendedName>
</protein>
<dbReference type="EMBL" id="UIGY01000002">
    <property type="protein sequence ID" value="SUZ07848.1"/>
    <property type="molecule type" value="Genomic_DNA"/>
</dbReference>
<feature type="compositionally biased region" description="Polar residues" evidence="8">
    <location>
        <begin position="282"/>
        <end position="293"/>
    </location>
</feature>
<feature type="compositionally biased region" description="Basic and acidic residues" evidence="8">
    <location>
        <begin position="159"/>
        <end position="171"/>
    </location>
</feature>
<dbReference type="AlphaFoldDB" id="A0A381L1Q6"/>
<comment type="subcellular location">
    <subcellularLocation>
        <location evidence="1">Nucleus</location>
        <location evidence="1">Nucleolus</location>
    </subcellularLocation>
</comment>
<proteinExistence type="inferred from homology"/>
<dbReference type="SMART" id="SM00443">
    <property type="entry name" value="G_patch"/>
    <property type="match status" value="1"/>
</dbReference>
<dbReference type="InterPro" id="IPR050656">
    <property type="entry name" value="PINX1"/>
</dbReference>
<evidence type="ECO:0000256" key="1">
    <source>
        <dbReference type="ARBA" id="ARBA00004604"/>
    </source>
</evidence>
<dbReference type="PROSITE" id="PS50174">
    <property type="entry name" value="G_PATCH"/>
    <property type="match status" value="1"/>
</dbReference>
<name>A0A381L1Q6_BLUGR</name>
<dbReference type="GO" id="GO:0003676">
    <property type="term" value="F:nucleic acid binding"/>
    <property type="evidence" value="ECO:0007669"/>
    <property type="project" value="InterPro"/>
</dbReference>
<reference evidence="10" key="1">
    <citation type="submission" date="2018-07" db="EMBL/GenBank/DDBJ databases">
        <authorList>
            <person name="Quirk P.G."/>
            <person name="Krulwich T.A."/>
        </authorList>
    </citation>
    <scope>NUCLEOTIDE SEQUENCE</scope>
    <source>
        <strain evidence="10">96224</strain>
    </source>
</reference>
<evidence type="ECO:0000259" key="9">
    <source>
        <dbReference type="PROSITE" id="PS50174"/>
    </source>
</evidence>
<dbReference type="PANTHER" id="PTHR23149">
    <property type="entry name" value="G PATCH DOMAIN CONTAINING PROTEIN"/>
    <property type="match status" value="1"/>
</dbReference>
<keyword evidence="3" id="KW-0698">rRNA processing</keyword>
<evidence type="ECO:0000256" key="3">
    <source>
        <dbReference type="ARBA" id="ARBA00022552"/>
    </source>
</evidence>
<organism evidence="10">
    <name type="scientific">Blumeria graminis f. sp. tritici 96224</name>
    <dbReference type="NCBI Taxonomy" id="1268274"/>
    <lineage>
        <taxon>Eukaryota</taxon>
        <taxon>Fungi</taxon>
        <taxon>Dikarya</taxon>
        <taxon>Ascomycota</taxon>
        <taxon>Pezizomycotina</taxon>
        <taxon>Leotiomycetes</taxon>
        <taxon>Erysiphales</taxon>
        <taxon>Erysiphaceae</taxon>
        <taxon>Blumeria</taxon>
    </lineage>
</organism>
<dbReference type="PANTHER" id="PTHR23149:SF31">
    <property type="entry name" value="PROTEIN PXR1"/>
    <property type="match status" value="1"/>
</dbReference>
<evidence type="ECO:0000256" key="2">
    <source>
        <dbReference type="ARBA" id="ARBA00022517"/>
    </source>
</evidence>
<evidence type="ECO:0000256" key="8">
    <source>
        <dbReference type="SAM" id="MobiDB-lite"/>
    </source>
</evidence>
<evidence type="ECO:0000256" key="4">
    <source>
        <dbReference type="ARBA" id="ARBA00023242"/>
    </source>
</evidence>
<feature type="compositionally biased region" description="Polar residues" evidence="8">
    <location>
        <begin position="149"/>
        <end position="158"/>
    </location>
</feature>
<evidence type="ECO:0000256" key="5">
    <source>
        <dbReference type="ARBA" id="ARBA00038007"/>
    </source>
</evidence>
<feature type="domain" description="G-patch" evidence="9">
    <location>
        <begin position="25"/>
        <end position="79"/>
    </location>
</feature>
<evidence type="ECO:0000256" key="6">
    <source>
        <dbReference type="ARBA" id="ARBA00041961"/>
    </source>
</evidence>